<evidence type="ECO:0000313" key="1">
    <source>
        <dbReference type="EMBL" id="CAH7683718.1"/>
    </source>
</evidence>
<evidence type="ECO:0000313" key="2">
    <source>
        <dbReference type="Proteomes" id="UP001153365"/>
    </source>
</evidence>
<sequence>MVWRAEIEEAGAAGARLGFAGLGPRQVAAGAAGAWLGFAGLGPRQVAVRGGPAGGVGRWQSGAGRLAGQGSWVLGRWGSQGQAGAAGAWLGFAGLGPRQVGQSGAVGLAGAARAWLGFAGLGPRQVGQSRAARAWLGFAGLGPRQGSSRLGCGLLKMGRLGRWGRLVGKSRADWLVLGLAGAGRARAGSRQAGAWLGFAGLGHGQFGRQGQGRSAGRLALLGRRGWPGLGSALLGWVLGRLAWLGRLLTASEDEDFCWFGKGPKLRKKLRGKTESQDRAVWQARAGQVSRQAGFAWQVGR</sequence>
<dbReference type="AlphaFoldDB" id="A0AAV0B9A8"/>
<comment type="caution">
    <text evidence="1">The sequence shown here is derived from an EMBL/GenBank/DDBJ whole genome shotgun (WGS) entry which is preliminary data.</text>
</comment>
<dbReference type="Proteomes" id="UP001153365">
    <property type="component" value="Unassembled WGS sequence"/>
</dbReference>
<reference evidence="1" key="1">
    <citation type="submission" date="2022-06" db="EMBL/GenBank/DDBJ databases">
        <authorList>
            <consortium name="SYNGENTA / RWTH Aachen University"/>
        </authorList>
    </citation>
    <scope>NUCLEOTIDE SEQUENCE</scope>
</reference>
<dbReference type="EMBL" id="CALTRL010004874">
    <property type="protein sequence ID" value="CAH7683718.1"/>
    <property type="molecule type" value="Genomic_DNA"/>
</dbReference>
<organism evidence="1 2">
    <name type="scientific">Phakopsora pachyrhizi</name>
    <name type="common">Asian soybean rust disease fungus</name>
    <dbReference type="NCBI Taxonomy" id="170000"/>
    <lineage>
        <taxon>Eukaryota</taxon>
        <taxon>Fungi</taxon>
        <taxon>Dikarya</taxon>
        <taxon>Basidiomycota</taxon>
        <taxon>Pucciniomycotina</taxon>
        <taxon>Pucciniomycetes</taxon>
        <taxon>Pucciniales</taxon>
        <taxon>Phakopsoraceae</taxon>
        <taxon>Phakopsora</taxon>
    </lineage>
</organism>
<name>A0AAV0B9A8_PHAPC</name>
<keyword evidence="2" id="KW-1185">Reference proteome</keyword>
<protein>
    <submittedName>
        <fullName evidence="1">Uncharacterized protein</fullName>
    </submittedName>
</protein>
<accession>A0AAV0B9A8</accession>
<gene>
    <name evidence="1" type="ORF">PPACK8108_LOCUS17406</name>
</gene>
<proteinExistence type="predicted"/>